<dbReference type="GO" id="GO:0000050">
    <property type="term" value="P:urea cycle"/>
    <property type="evidence" value="ECO:0007669"/>
    <property type="project" value="TreeGrafter"/>
</dbReference>
<evidence type="ECO:0000313" key="17">
    <source>
        <dbReference type="EMBL" id="CAB4559984.1"/>
    </source>
</evidence>
<dbReference type="GO" id="GO:0005524">
    <property type="term" value="F:ATP binding"/>
    <property type="evidence" value="ECO:0007669"/>
    <property type="project" value="UniProtKB-KW"/>
</dbReference>
<organism evidence="17">
    <name type="scientific">freshwater metagenome</name>
    <dbReference type="NCBI Taxonomy" id="449393"/>
    <lineage>
        <taxon>unclassified sequences</taxon>
        <taxon>metagenomes</taxon>
        <taxon>ecological metagenomes</taxon>
    </lineage>
</organism>
<evidence type="ECO:0000256" key="13">
    <source>
        <dbReference type="ARBA" id="ARBA00029916"/>
    </source>
</evidence>
<dbReference type="EMBL" id="CAEZWE010000014">
    <property type="protein sequence ID" value="CAB4647317.1"/>
    <property type="molecule type" value="Genomic_DNA"/>
</dbReference>
<evidence type="ECO:0000256" key="5">
    <source>
        <dbReference type="ARBA" id="ARBA00012286"/>
    </source>
</evidence>
<dbReference type="PROSITE" id="PS00565">
    <property type="entry name" value="ARGININOSUCCIN_SYN_2"/>
    <property type="match status" value="1"/>
</dbReference>
<dbReference type="NCBIfam" id="NF003779">
    <property type="entry name" value="PRK05370.1"/>
    <property type="match status" value="1"/>
</dbReference>
<dbReference type="EC" id="6.3.4.5" evidence="5"/>
<evidence type="ECO:0000259" key="15">
    <source>
        <dbReference type="Pfam" id="PF00764"/>
    </source>
</evidence>
<dbReference type="Pfam" id="PF00764">
    <property type="entry name" value="Arginosuc_synth"/>
    <property type="match status" value="1"/>
</dbReference>
<evidence type="ECO:0000256" key="14">
    <source>
        <dbReference type="ARBA" id="ARBA00049077"/>
    </source>
</evidence>
<dbReference type="InterPro" id="IPR024073">
    <property type="entry name" value="AS_multimer_C_tail"/>
</dbReference>
<dbReference type="GO" id="GO:0000053">
    <property type="term" value="P:argininosuccinate metabolic process"/>
    <property type="evidence" value="ECO:0007669"/>
    <property type="project" value="TreeGrafter"/>
</dbReference>
<evidence type="ECO:0000256" key="7">
    <source>
        <dbReference type="ARBA" id="ARBA00022490"/>
    </source>
</evidence>
<dbReference type="PROSITE" id="PS00564">
    <property type="entry name" value="ARGININOSUCCIN_SYN_1"/>
    <property type="match status" value="1"/>
</dbReference>
<dbReference type="GO" id="GO:0006526">
    <property type="term" value="P:L-arginine biosynthetic process"/>
    <property type="evidence" value="ECO:0007669"/>
    <property type="project" value="UniProtKB-UniPathway"/>
</dbReference>
<reference evidence="17" key="1">
    <citation type="submission" date="2020-05" db="EMBL/GenBank/DDBJ databases">
        <authorList>
            <person name="Chiriac C."/>
            <person name="Salcher M."/>
            <person name="Ghai R."/>
            <person name="Kavagutti S V."/>
        </authorList>
    </citation>
    <scope>NUCLEOTIDE SEQUENCE</scope>
</reference>
<evidence type="ECO:0000256" key="10">
    <source>
        <dbReference type="ARBA" id="ARBA00022605"/>
    </source>
</evidence>
<gene>
    <name evidence="17" type="ORF">UFOPK1572_00762</name>
    <name evidence="18" type="ORF">UFOPK2169_00532</name>
</gene>
<dbReference type="GO" id="GO:0004055">
    <property type="term" value="F:argininosuccinate synthase activity"/>
    <property type="evidence" value="ECO:0007669"/>
    <property type="project" value="UniProtKB-EC"/>
</dbReference>
<dbReference type="InterPro" id="IPR001518">
    <property type="entry name" value="Arginosuc_synth"/>
</dbReference>
<keyword evidence="11" id="KW-0547">Nucleotide-binding</keyword>
<dbReference type="InterPro" id="IPR048267">
    <property type="entry name" value="Arginosuc_syn_N"/>
</dbReference>
<dbReference type="PANTHER" id="PTHR11587">
    <property type="entry name" value="ARGININOSUCCINATE SYNTHASE"/>
    <property type="match status" value="1"/>
</dbReference>
<dbReference type="SUPFAM" id="SSF52402">
    <property type="entry name" value="Adenine nucleotide alpha hydrolases-like"/>
    <property type="match status" value="1"/>
</dbReference>
<dbReference type="Gene3D" id="3.90.1260.10">
    <property type="entry name" value="Argininosuccinate synthetase, chain A, domain 2"/>
    <property type="match status" value="1"/>
</dbReference>
<evidence type="ECO:0000256" key="2">
    <source>
        <dbReference type="ARBA" id="ARBA00004967"/>
    </source>
</evidence>
<dbReference type="CDD" id="cd01999">
    <property type="entry name" value="ASS"/>
    <property type="match status" value="1"/>
</dbReference>
<dbReference type="GO" id="GO:0005737">
    <property type="term" value="C:cytoplasm"/>
    <property type="evidence" value="ECO:0007669"/>
    <property type="project" value="UniProtKB-SubCell"/>
</dbReference>
<dbReference type="Pfam" id="PF20979">
    <property type="entry name" value="Arginosuc_syn_C"/>
    <property type="match status" value="1"/>
</dbReference>
<evidence type="ECO:0000256" key="8">
    <source>
        <dbReference type="ARBA" id="ARBA00022571"/>
    </source>
</evidence>
<evidence type="ECO:0000256" key="12">
    <source>
        <dbReference type="ARBA" id="ARBA00022840"/>
    </source>
</evidence>
<comment type="catalytic activity">
    <reaction evidence="14">
        <text>L-citrulline + L-aspartate + ATP = 2-(N(omega)-L-arginino)succinate + AMP + diphosphate + H(+)</text>
        <dbReference type="Rhea" id="RHEA:10932"/>
        <dbReference type="ChEBI" id="CHEBI:15378"/>
        <dbReference type="ChEBI" id="CHEBI:29991"/>
        <dbReference type="ChEBI" id="CHEBI:30616"/>
        <dbReference type="ChEBI" id="CHEBI:33019"/>
        <dbReference type="ChEBI" id="CHEBI:57472"/>
        <dbReference type="ChEBI" id="CHEBI:57743"/>
        <dbReference type="ChEBI" id="CHEBI:456215"/>
        <dbReference type="EC" id="6.3.4.5"/>
    </reaction>
</comment>
<evidence type="ECO:0000256" key="9">
    <source>
        <dbReference type="ARBA" id="ARBA00022598"/>
    </source>
</evidence>
<dbReference type="Gene3D" id="1.10.287.400">
    <property type="match status" value="1"/>
</dbReference>
<comment type="pathway">
    <text evidence="2">Amino-acid biosynthesis; L-arginine biosynthesis; L-arginine from L-ornithine and carbamoyl phosphate: step 2/3.</text>
</comment>
<feature type="domain" description="Arginosuccinate synthase C-terminal" evidence="16">
    <location>
        <begin position="191"/>
        <end position="393"/>
    </location>
</feature>
<evidence type="ECO:0000256" key="11">
    <source>
        <dbReference type="ARBA" id="ARBA00022741"/>
    </source>
</evidence>
<keyword evidence="10" id="KW-0028">Amino-acid biosynthesis</keyword>
<name>A0A6J6D9J3_9ZZZZ</name>
<comment type="similarity">
    <text evidence="3">Belongs to the argininosuccinate synthase family. Type 2 subfamily.</text>
</comment>
<evidence type="ECO:0000256" key="1">
    <source>
        <dbReference type="ARBA" id="ARBA00004496"/>
    </source>
</evidence>
<dbReference type="InterPro" id="IPR048268">
    <property type="entry name" value="Arginosuc_syn_C"/>
</dbReference>
<comment type="subunit">
    <text evidence="4">Homotetramer.</text>
</comment>
<comment type="subcellular location">
    <subcellularLocation>
        <location evidence="1">Cytoplasm</location>
    </subcellularLocation>
</comment>
<keyword evidence="7" id="KW-0963">Cytoplasm</keyword>
<evidence type="ECO:0000313" key="18">
    <source>
        <dbReference type="EMBL" id="CAB4647317.1"/>
    </source>
</evidence>
<evidence type="ECO:0000256" key="3">
    <source>
        <dbReference type="ARBA" id="ARBA00009088"/>
    </source>
</evidence>
<dbReference type="Gene3D" id="3.40.50.620">
    <property type="entry name" value="HUPs"/>
    <property type="match status" value="1"/>
</dbReference>
<dbReference type="InterPro" id="IPR014729">
    <property type="entry name" value="Rossmann-like_a/b/a_fold"/>
</dbReference>
<evidence type="ECO:0000256" key="6">
    <source>
        <dbReference type="ARBA" id="ARBA00014810"/>
    </source>
</evidence>
<evidence type="ECO:0000256" key="4">
    <source>
        <dbReference type="ARBA" id="ARBA00011881"/>
    </source>
</evidence>
<dbReference type="InterPro" id="IPR024074">
    <property type="entry name" value="AS_cat/multimer_dom_body"/>
</dbReference>
<evidence type="ECO:0000259" key="16">
    <source>
        <dbReference type="Pfam" id="PF20979"/>
    </source>
</evidence>
<dbReference type="AlphaFoldDB" id="A0A6J6D9J3"/>
<keyword evidence="8" id="KW-0055">Arginine biosynthesis</keyword>
<sequence length="441" mass="49010">MSKVLTALPVSERVGIAFSGGLDTSAAVAWMREKGAIPCAYTADLGQPDETDLDQIPDKARQYGAEIARLIDCRSELVHEGLIALQCGAFHISTAGKTYFNTTPLGRAVTGTLLVRAMQQDGVDIWGDGSTYKGNDIERFYRYGLMVNPALRIYKPWLDPTFVDEMGGRTEMSEFLTARNLPYKASKEKAYSTDANIWGATHEAKLLEELHTGMEIVEPIMGIAHWRDDVKVVAEEVSIRFHEGFPVAINGKEFSDQVALVLEANAIGGRHGLGMSDQIENRIIEAKSRGIYESPGLALLHIAYERLVSGIHNEATMENYRTMGRRLGRLLYEGRWFDPQSLMLREPLMRWVGTAITGEVTLRLRRGDDYTIVNTESPNLTYAPERLSMERVDDAAFGPLDRIGQLTMRNLDIDDSRSKLEVYRSSGTLPSGGLLAIEDNS</sequence>
<dbReference type="EMBL" id="CAEZTC010000083">
    <property type="protein sequence ID" value="CAB4559984.1"/>
    <property type="molecule type" value="Genomic_DNA"/>
</dbReference>
<feature type="domain" description="Arginosuccinate synthase-like N-terminal" evidence="15">
    <location>
        <begin position="14"/>
        <end position="164"/>
    </location>
</feature>
<dbReference type="InterPro" id="IPR023434">
    <property type="entry name" value="Arginosuc_synth_type_1_subfam"/>
</dbReference>
<dbReference type="GO" id="GO:0042803">
    <property type="term" value="F:protein homodimerization activity"/>
    <property type="evidence" value="ECO:0007669"/>
    <property type="project" value="InterPro"/>
</dbReference>
<dbReference type="SUPFAM" id="SSF69864">
    <property type="entry name" value="Argininosuccinate synthetase, C-terminal domain"/>
    <property type="match status" value="1"/>
</dbReference>
<keyword evidence="9" id="KW-0436">Ligase</keyword>
<accession>A0A6J6D9J3</accession>
<dbReference type="InterPro" id="IPR018223">
    <property type="entry name" value="Arginosuc_synth_CS"/>
</dbReference>
<proteinExistence type="inferred from homology"/>
<dbReference type="NCBIfam" id="TIGR00032">
    <property type="entry name" value="argG"/>
    <property type="match status" value="1"/>
</dbReference>
<dbReference type="PANTHER" id="PTHR11587:SF2">
    <property type="entry name" value="ARGININOSUCCINATE SYNTHASE"/>
    <property type="match status" value="1"/>
</dbReference>
<keyword evidence="12" id="KW-0067">ATP-binding</keyword>
<protein>
    <recommendedName>
        <fullName evidence="6">Argininosuccinate synthase</fullName>
        <ecNumber evidence="5">6.3.4.5</ecNumber>
    </recommendedName>
    <alternativeName>
        <fullName evidence="13">Citrulline--aspartate ligase</fullName>
    </alternativeName>
</protein>
<dbReference type="UniPathway" id="UPA00068">
    <property type="reaction ID" value="UER00113"/>
</dbReference>